<protein>
    <submittedName>
        <fullName evidence="2">Conserved protein containing a Zn-ribbon-like motif, possibly RNA-binding</fullName>
    </submittedName>
</protein>
<dbReference type="STRING" id="568860.SAMN05421811_12085"/>
<gene>
    <name evidence="2" type="ORF">SAMN05421811_12085</name>
</gene>
<organism evidence="2 3">
    <name type="scientific">Nonomuraea wenchangensis</name>
    <dbReference type="NCBI Taxonomy" id="568860"/>
    <lineage>
        <taxon>Bacteria</taxon>
        <taxon>Bacillati</taxon>
        <taxon>Actinomycetota</taxon>
        <taxon>Actinomycetes</taxon>
        <taxon>Streptosporangiales</taxon>
        <taxon>Streptosporangiaceae</taxon>
        <taxon>Nonomuraea</taxon>
    </lineage>
</organism>
<dbReference type="SUPFAM" id="SSF160904">
    <property type="entry name" value="Jann2411-like"/>
    <property type="match status" value="1"/>
</dbReference>
<dbReference type="Gene3D" id="1.10.3300.10">
    <property type="entry name" value="Jann2411-like domain"/>
    <property type="match status" value="1"/>
</dbReference>
<dbReference type="EMBL" id="FOHX01000020">
    <property type="protein sequence ID" value="SEU42592.1"/>
    <property type="molecule type" value="Genomic_DNA"/>
</dbReference>
<dbReference type="Proteomes" id="UP000199361">
    <property type="component" value="Unassembled WGS sequence"/>
</dbReference>
<dbReference type="InterPro" id="IPR021005">
    <property type="entry name" value="Znf_CGNR"/>
</dbReference>
<keyword evidence="3" id="KW-1185">Reference proteome</keyword>
<evidence type="ECO:0000313" key="2">
    <source>
        <dbReference type="EMBL" id="SEU42592.1"/>
    </source>
</evidence>
<evidence type="ECO:0000259" key="1">
    <source>
        <dbReference type="Pfam" id="PF11706"/>
    </source>
</evidence>
<dbReference type="InterPro" id="IPR010852">
    <property type="entry name" value="ABATE"/>
</dbReference>
<reference evidence="2 3" key="1">
    <citation type="submission" date="2016-10" db="EMBL/GenBank/DDBJ databases">
        <authorList>
            <person name="de Groot N.N."/>
        </authorList>
    </citation>
    <scope>NUCLEOTIDE SEQUENCE [LARGE SCALE GENOMIC DNA]</scope>
    <source>
        <strain evidence="2 3">CGMCC 4.5598</strain>
    </source>
</reference>
<name>A0A1I0LPK5_9ACTN</name>
<feature type="domain" description="Zinc finger CGNR" evidence="1">
    <location>
        <begin position="171"/>
        <end position="209"/>
    </location>
</feature>
<dbReference type="PANTHER" id="PTHR35525">
    <property type="entry name" value="BLL6575 PROTEIN"/>
    <property type="match status" value="1"/>
</dbReference>
<accession>A0A1I0LPK5</accession>
<evidence type="ECO:0000313" key="3">
    <source>
        <dbReference type="Proteomes" id="UP000199361"/>
    </source>
</evidence>
<proteinExistence type="predicted"/>
<dbReference type="Pfam" id="PF07336">
    <property type="entry name" value="ABATE"/>
    <property type="match status" value="1"/>
</dbReference>
<dbReference type="AlphaFoldDB" id="A0A1I0LPK5"/>
<dbReference type="PANTHER" id="PTHR35525:SF3">
    <property type="entry name" value="BLL6575 PROTEIN"/>
    <property type="match status" value="1"/>
</dbReference>
<dbReference type="Pfam" id="PF11706">
    <property type="entry name" value="zf-CGNR"/>
    <property type="match status" value="1"/>
</dbReference>
<sequence length="214" mass="22910">MADGFSWCQLAGSVRKVEVAHLASGGAPLLGEPPPIELANTSYAARGRPKDGLQSTEHLAAWLRDMRPRLAVPLTDADLREVSDGDLHTAREVRDAVRALAVATVAGRDPDPAAVAALNGHARRTPRWHELRTTPEPHLTVCTAGRPVAAAIAALAEEAVVLFAGPLRHELRACHGPGCVLHFVRDTTRREWCSAGCGNRARAARHYAKVRGQG</sequence>
<dbReference type="InterPro" id="IPR023286">
    <property type="entry name" value="ABATE_dom_sf"/>
</dbReference>